<proteinExistence type="predicted"/>
<evidence type="ECO:0000313" key="2">
    <source>
        <dbReference type="Proteomes" id="UP001178461"/>
    </source>
</evidence>
<dbReference type="EMBL" id="OX395137">
    <property type="protein sequence ID" value="CAI5788407.1"/>
    <property type="molecule type" value="Genomic_DNA"/>
</dbReference>
<protein>
    <submittedName>
        <fullName evidence="1">Uncharacterized protein</fullName>
    </submittedName>
</protein>
<dbReference type="AlphaFoldDB" id="A0AA35PKU0"/>
<evidence type="ECO:0000313" key="1">
    <source>
        <dbReference type="EMBL" id="CAI5788407.1"/>
    </source>
</evidence>
<sequence length="109" mass="12159">MGAAGKTPNDLIRHSCLWIRTAGFIFLFPLKGSVLNTVKAGLPERLSRAAHSDSFFLGPRRDVVKNAPHCLSSTVDAYSDNPLKQFIPPRSISLVFVCVFCVLKRDFYF</sequence>
<name>A0AA35PKU0_9SAUR</name>
<reference evidence="1" key="1">
    <citation type="submission" date="2022-12" db="EMBL/GenBank/DDBJ databases">
        <authorList>
            <person name="Alioto T."/>
            <person name="Alioto T."/>
            <person name="Gomez Garrido J."/>
        </authorList>
    </citation>
    <scope>NUCLEOTIDE SEQUENCE</scope>
</reference>
<organism evidence="1 2">
    <name type="scientific">Podarcis lilfordi</name>
    <name type="common">Lilford's wall lizard</name>
    <dbReference type="NCBI Taxonomy" id="74358"/>
    <lineage>
        <taxon>Eukaryota</taxon>
        <taxon>Metazoa</taxon>
        <taxon>Chordata</taxon>
        <taxon>Craniata</taxon>
        <taxon>Vertebrata</taxon>
        <taxon>Euteleostomi</taxon>
        <taxon>Lepidosauria</taxon>
        <taxon>Squamata</taxon>
        <taxon>Bifurcata</taxon>
        <taxon>Unidentata</taxon>
        <taxon>Episquamata</taxon>
        <taxon>Laterata</taxon>
        <taxon>Lacertibaenia</taxon>
        <taxon>Lacertidae</taxon>
        <taxon>Podarcis</taxon>
    </lineage>
</organism>
<gene>
    <name evidence="1" type="ORF">PODLI_1B037668</name>
</gene>
<dbReference type="Proteomes" id="UP001178461">
    <property type="component" value="Chromosome 12"/>
</dbReference>
<keyword evidence="2" id="KW-1185">Reference proteome</keyword>
<accession>A0AA35PKU0</accession>